<evidence type="ECO:0000256" key="2">
    <source>
        <dbReference type="ARBA" id="ARBA00005466"/>
    </source>
</evidence>
<organism evidence="7 8">
    <name type="scientific">Streptacidiphilus pinicola</name>
    <dbReference type="NCBI Taxonomy" id="2219663"/>
    <lineage>
        <taxon>Bacteria</taxon>
        <taxon>Bacillati</taxon>
        <taxon>Actinomycetota</taxon>
        <taxon>Actinomycetes</taxon>
        <taxon>Kitasatosporales</taxon>
        <taxon>Streptomycetaceae</taxon>
        <taxon>Streptacidiphilus</taxon>
    </lineage>
</organism>
<comment type="similarity">
    <text evidence="2">Belongs to the oxygen-dependent FAD-linked oxidoreductase family.</text>
</comment>
<dbReference type="Pfam" id="PF01565">
    <property type="entry name" value="FAD_binding_4"/>
    <property type="match status" value="1"/>
</dbReference>
<dbReference type="OrthoDB" id="545125at2"/>
<dbReference type="InterPro" id="IPR006093">
    <property type="entry name" value="Oxy_OxRdtase_FAD_BS"/>
</dbReference>
<comment type="cofactor">
    <cofactor evidence="1">
        <name>FAD</name>
        <dbReference type="ChEBI" id="CHEBI:57692"/>
    </cofactor>
</comment>
<dbReference type="PROSITE" id="PS00862">
    <property type="entry name" value="OX2_COVAL_FAD"/>
    <property type="match status" value="1"/>
</dbReference>
<dbReference type="PROSITE" id="PS51387">
    <property type="entry name" value="FAD_PCMH"/>
    <property type="match status" value="1"/>
</dbReference>
<accession>A0A2X0I946</accession>
<dbReference type="InterPro" id="IPR012951">
    <property type="entry name" value="BBE"/>
</dbReference>
<dbReference type="InterPro" id="IPR006311">
    <property type="entry name" value="TAT_signal"/>
</dbReference>
<dbReference type="GO" id="GO:0071949">
    <property type="term" value="F:FAD binding"/>
    <property type="evidence" value="ECO:0007669"/>
    <property type="project" value="InterPro"/>
</dbReference>
<evidence type="ECO:0000256" key="5">
    <source>
        <dbReference type="ARBA" id="ARBA00023002"/>
    </source>
</evidence>
<evidence type="ECO:0000313" key="7">
    <source>
        <dbReference type="EMBL" id="RAG81444.1"/>
    </source>
</evidence>
<keyword evidence="5" id="KW-0560">Oxidoreductase</keyword>
<sequence length="514" mass="53595">MTVDRRSLLTALGVGGAAVLAGTQRAAAQDRAGLNGAGSAVSVDAWPARAHIGAHLPPDWRALRKRLGSRLVLPGDPGYSGYRLGFNQLNDGQRPAAVARCTSAADVQACLDVARGHGIPIAARSGGHSYLGYSVPNGGLVIDLRLMSQVHVRPDGTAVVGAGARLIEVYTALAHAGRLLPAGSCPTVGVSGLTLGGGIGVLARKYGLTCDRLVSAEVVTADGRLRTASPGSEPDLYWALRGGGGGNFGVVTQFSFKTEPAPGLTVFSLGFPRGSAASVIGAWQEWIARAPFEMWASCQVAGGNPPSARLVGCYVGGQDRASRLLDRLVAAAGVRPTRRNVAPKSYLAAMSYMAGCSNDTLSQCHPVSEGGRLPRESFVAASRMLGPHPLDAGRITDLMTGRRGVDLLLDSLGGAVSQLRPDATAFPHRSSLASAQVYASATPSGRRATTHTVDEIRDGLARLGATGAYVNYIDASLPDWGHAYYGGNLNRLKAVARHYDPDRVFAFRQNVAFA</sequence>
<proteinExistence type="inferred from homology"/>
<feature type="domain" description="FAD-binding PCMH-type" evidence="6">
    <location>
        <begin position="91"/>
        <end position="261"/>
    </location>
</feature>
<keyword evidence="8" id="KW-1185">Reference proteome</keyword>
<dbReference type="Gene3D" id="3.30.465.10">
    <property type="match status" value="1"/>
</dbReference>
<dbReference type="AlphaFoldDB" id="A0A2X0I946"/>
<protein>
    <submittedName>
        <fullName evidence="7">FAD-binding dehydrogenase</fullName>
    </submittedName>
</protein>
<evidence type="ECO:0000313" key="8">
    <source>
        <dbReference type="Proteomes" id="UP000248889"/>
    </source>
</evidence>
<evidence type="ECO:0000256" key="3">
    <source>
        <dbReference type="ARBA" id="ARBA00022630"/>
    </source>
</evidence>
<dbReference type="EMBL" id="QKYN01000160">
    <property type="protein sequence ID" value="RAG81444.1"/>
    <property type="molecule type" value="Genomic_DNA"/>
</dbReference>
<dbReference type="InterPro" id="IPR016167">
    <property type="entry name" value="FAD-bd_PCMH_sub1"/>
</dbReference>
<dbReference type="PROSITE" id="PS51318">
    <property type="entry name" value="TAT"/>
    <property type="match status" value="1"/>
</dbReference>
<keyword evidence="3" id="KW-0285">Flavoprotein</keyword>
<dbReference type="InterPro" id="IPR016169">
    <property type="entry name" value="FAD-bd_PCMH_sub2"/>
</dbReference>
<dbReference type="SUPFAM" id="SSF56176">
    <property type="entry name" value="FAD-binding/transporter-associated domain-like"/>
    <property type="match status" value="1"/>
</dbReference>
<dbReference type="Proteomes" id="UP000248889">
    <property type="component" value="Unassembled WGS sequence"/>
</dbReference>
<dbReference type="Gene3D" id="3.30.43.10">
    <property type="entry name" value="Uridine Diphospho-n-acetylenolpyruvylglucosamine Reductase, domain 2"/>
    <property type="match status" value="1"/>
</dbReference>
<evidence type="ECO:0000256" key="4">
    <source>
        <dbReference type="ARBA" id="ARBA00022827"/>
    </source>
</evidence>
<dbReference type="PANTHER" id="PTHR42973:SF39">
    <property type="entry name" value="FAD-BINDING PCMH-TYPE DOMAIN-CONTAINING PROTEIN"/>
    <property type="match status" value="1"/>
</dbReference>
<dbReference type="GO" id="GO:0016491">
    <property type="term" value="F:oxidoreductase activity"/>
    <property type="evidence" value="ECO:0007669"/>
    <property type="project" value="UniProtKB-KW"/>
</dbReference>
<dbReference type="Pfam" id="PF08031">
    <property type="entry name" value="BBE"/>
    <property type="match status" value="1"/>
</dbReference>
<comment type="caution">
    <text evidence="7">The sequence shown here is derived from an EMBL/GenBank/DDBJ whole genome shotgun (WGS) entry which is preliminary data.</text>
</comment>
<dbReference type="RefSeq" id="WP_111506909.1">
    <property type="nucleotide sequence ID" value="NZ_QKYN01000160.1"/>
</dbReference>
<evidence type="ECO:0000256" key="1">
    <source>
        <dbReference type="ARBA" id="ARBA00001974"/>
    </source>
</evidence>
<reference evidence="7 8" key="1">
    <citation type="submission" date="2018-06" db="EMBL/GenBank/DDBJ databases">
        <title>Streptacidiphilus pinicola sp. nov., isolated from pine grove soil.</title>
        <authorList>
            <person name="Roh S.G."/>
            <person name="Park S."/>
            <person name="Kim M.-K."/>
            <person name="Yun B.-R."/>
            <person name="Park J."/>
            <person name="Kim M.J."/>
            <person name="Kim Y.S."/>
            <person name="Kim S.B."/>
        </authorList>
    </citation>
    <scope>NUCLEOTIDE SEQUENCE [LARGE SCALE GENOMIC DNA]</scope>
    <source>
        <strain evidence="7 8">MMS16-CNU450</strain>
    </source>
</reference>
<dbReference type="InterPro" id="IPR016166">
    <property type="entry name" value="FAD-bd_PCMH"/>
</dbReference>
<dbReference type="InterPro" id="IPR036318">
    <property type="entry name" value="FAD-bd_PCMH-like_sf"/>
</dbReference>
<dbReference type="InterPro" id="IPR006094">
    <property type="entry name" value="Oxid_FAD_bind_N"/>
</dbReference>
<gene>
    <name evidence="7" type="ORF">DN069_32900</name>
</gene>
<dbReference type="PANTHER" id="PTHR42973">
    <property type="entry name" value="BINDING OXIDOREDUCTASE, PUTATIVE (AFU_ORTHOLOGUE AFUA_1G17690)-RELATED"/>
    <property type="match status" value="1"/>
</dbReference>
<keyword evidence="4" id="KW-0274">FAD</keyword>
<name>A0A2X0I946_9ACTN</name>
<dbReference type="InterPro" id="IPR050416">
    <property type="entry name" value="FAD-linked_Oxidoreductase"/>
</dbReference>
<dbReference type="Gene3D" id="3.40.462.20">
    <property type="match status" value="1"/>
</dbReference>
<evidence type="ECO:0000259" key="6">
    <source>
        <dbReference type="PROSITE" id="PS51387"/>
    </source>
</evidence>